<dbReference type="Pfam" id="PF19595">
    <property type="entry name" value="DUF6100"/>
    <property type="match status" value="1"/>
</dbReference>
<accession>G5HCI8</accession>
<reference evidence="2 3" key="1">
    <citation type="submission" date="2011-08" db="EMBL/GenBank/DDBJ databases">
        <title>The Genome Sequence of Clostridium citroniae WAL-17108.</title>
        <authorList>
            <consortium name="The Broad Institute Genome Sequencing Platform"/>
            <person name="Earl A."/>
            <person name="Ward D."/>
            <person name="Feldgarden M."/>
            <person name="Gevers D."/>
            <person name="Finegold S.M."/>
            <person name="Summanen P.H."/>
            <person name="Molitoris D.R."/>
            <person name="Vaisanen M.L."/>
            <person name="Daigneault M."/>
            <person name="Allen-Vercoe E."/>
            <person name="Young S.K."/>
            <person name="Zeng Q."/>
            <person name="Gargeya S."/>
            <person name="Fitzgerald M."/>
            <person name="Haas B."/>
            <person name="Abouelleil A."/>
            <person name="Alvarado L."/>
            <person name="Arachchi H.M."/>
            <person name="Berlin A."/>
            <person name="Brown A."/>
            <person name="Chapman S.B."/>
            <person name="Chen Z."/>
            <person name="Dunbar C."/>
            <person name="Freedman E."/>
            <person name="Gearin G."/>
            <person name="Gellesch M."/>
            <person name="Goldberg J."/>
            <person name="Griggs A."/>
            <person name="Gujja S."/>
            <person name="Heiman D."/>
            <person name="Howarth C."/>
            <person name="Larson L."/>
            <person name="Lui A."/>
            <person name="MacDonald P.J.P."/>
            <person name="Montmayeur A."/>
            <person name="Murphy C."/>
            <person name="Neiman D."/>
            <person name="Pearson M."/>
            <person name="Priest M."/>
            <person name="Roberts A."/>
            <person name="Saif S."/>
            <person name="Shea T."/>
            <person name="Shenoy N."/>
            <person name="Sisk P."/>
            <person name="Stolte C."/>
            <person name="Sykes S."/>
            <person name="Wortman J."/>
            <person name="Nusbaum C."/>
            <person name="Birren B."/>
        </authorList>
    </citation>
    <scope>NUCLEOTIDE SEQUENCE [LARGE SCALE GENOMIC DNA]</scope>
    <source>
        <strain evidence="2 3">WAL-17108</strain>
    </source>
</reference>
<dbReference type="Proteomes" id="UP000003763">
    <property type="component" value="Unassembled WGS sequence"/>
</dbReference>
<evidence type="ECO:0000313" key="2">
    <source>
        <dbReference type="EMBL" id="EHF01068.1"/>
    </source>
</evidence>
<evidence type="ECO:0000256" key="1">
    <source>
        <dbReference type="SAM" id="Coils"/>
    </source>
</evidence>
<name>G5HCI8_9FIRM</name>
<dbReference type="AlphaFoldDB" id="G5HCI8"/>
<keyword evidence="1" id="KW-0175">Coiled coil</keyword>
<dbReference type="EMBL" id="ADLJ01000002">
    <property type="protein sequence ID" value="EHF01068.1"/>
    <property type="molecule type" value="Genomic_DNA"/>
</dbReference>
<sequence>MDGWNTTRNLQRGVDKTEQIEKQLEEVQRQAGGLQECLAEARLIRTAQERSGSAFQRGCFMDCVMEASFIAEKLTGGLRRLVIENCMWKQEREAYGLGIVKIHGIRVKYEGGILKVELPGLLSHRKNKYTDYLYKPVTMALENWCIRQQEQGEEIPQFERAAVCFLHVYDQKQSVARVRDHDNIEEKQMVDAMGMFFLVSDGGLYLDSYHTSTMGEEDRTYLFLMTQEHFPQWISSMKQEEIVSKKEEV</sequence>
<dbReference type="InterPro" id="IPR046082">
    <property type="entry name" value="DUF6100"/>
</dbReference>
<dbReference type="PATRIC" id="fig|742733.3.peg.308"/>
<dbReference type="eggNOG" id="ENOG502Z8HE">
    <property type="taxonomic scope" value="Bacteria"/>
</dbReference>
<feature type="coiled-coil region" evidence="1">
    <location>
        <begin position="10"/>
        <end position="37"/>
    </location>
</feature>
<gene>
    <name evidence="2" type="ORF">HMPREF9469_00300</name>
</gene>
<organism evidence="2 3">
    <name type="scientific">[Clostridium] citroniae WAL-17108</name>
    <dbReference type="NCBI Taxonomy" id="742733"/>
    <lineage>
        <taxon>Bacteria</taxon>
        <taxon>Bacillati</taxon>
        <taxon>Bacillota</taxon>
        <taxon>Clostridia</taxon>
        <taxon>Lachnospirales</taxon>
        <taxon>Lachnospiraceae</taxon>
        <taxon>Enterocloster</taxon>
    </lineage>
</organism>
<comment type="caution">
    <text evidence="2">The sequence shown here is derived from an EMBL/GenBank/DDBJ whole genome shotgun (WGS) entry which is preliminary data.</text>
</comment>
<dbReference type="HOGENOM" id="CLU_097454_0_0_9"/>
<proteinExistence type="predicted"/>
<evidence type="ECO:0000313" key="3">
    <source>
        <dbReference type="Proteomes" id="UP000003763"/>
    </source>
</evidence>
<protein>
    <submittedName>
        <fullName evidence="2">Uncharacterized protein</fullName>
    </submittedName>
</protein>